<evidence type="ECO:0000256" key="2">
    <source>
        <dbReference type="ARBA" id="ARBA00022692"/>
    </source>
</evidence>
<keyword evidence="4 10" id="KW-0067">ATP-binding</keyword>
<dbReference type="InterPro" id="IPR003593">
    <property type="entry name" value="AAA+_ATPase"/>
</dbReference>
<evidence type="ECO:0000256" key="4">
    <source>
        <dbReference type="ARBA" id="ARBA00022840"/>
    </source>
</evidence>
<dbReference type="OrthoDB" id="1522160at2"/>
<dbReference type="PROSITE" id="PS50929">
    <property type="entry name" value="ABC_TM1F"/>
    <property type="match status" value="1"/>
</dbReference>
<dbReference type="Pfam" id="PF00005">
    <property type="entry name" value="ABC_tran"/>
    <property type="match status" value="1"/>
</dbReference>
<dbReference type="Proteomes" id="UP000271010">
    <property type="component" value="Unassembled WGS sequence"/>
</dbReference>
<feature type="domain" description="ABC transmembrane type-1" evidence="9">
    <location>
        <begin position="33"/>
        <end position="322"/>
    </location>
</feature>
<dbReference type="PANTHER" id="PTHR24221:SF653">
    <property type="entry name" value="TRANSPORT ATP-BINDING PROTEIN CYDC"/>
    <property type="match status" value="1"/>
</dbReference>
<evidence type="ECO:0000256" key="7">
    <source>
        <dbReference type="SAM" id="Phobius"/>
    </source>
</evidence>
<dbReference type="PROSITE" id="PS50893">
    <property type="entry name" value="ABC_TRANSPORTER_2"/>
    <property type="match status" value="1"/>
</dbReference>
<feature type="transmembrane region" description="Helical" evidence="7">
    <location>
        <begin position="293"/>
        <end position="313"/>
    </location>
</feature>
<dbReference type="AlphaFoldDB" id="A0A3M9MWF7"/>
<feature type="transmembrane region" description="Helical" evidence="7">
    <location>
        <begin position="172"/>
        <end position="190"/>
    </location>
</feature>
<dbReference type="Gene3D" id="1.20.1560.10">
    <property type="entry name" value="ABC transporter type 1, transmembrane domain"/>
    <property type="match status" value="1"/>
</dbReference>
<dbReference type="InterPro" id="IPR039421">
    <property type="entry name" value="Type_1_exporter"/>
</dbReference>
<dbReference type="Gene3D" id="3.40.50.300">
    <property type="entry name" value="P-loop containing nucleotide triphosphate hydrolases"/>
    <property type="match status" value="1"/>
</dbReference>
<organism evidence="10 11">
    <name type="scientific">Rufibacter immobilis</name>
    <dbReference type="NCBI Taxonomy" id="1348778"/>
    <lineage>
        <taxon>Bacteria</taxon>
        <taxon>Pseudomonadati</taxon>
        <taxon>Bacteroidota</taxon>
        <taxon>Cytophagia</taxon>
        <taxon>Cytophagales</taxon>
        <taxon>Hymenobacteraceae</taxon>
        <taxon>Rufibacter</taxon>
    </lineage>
</organism>
<evidence type="ECO:0000313" key="10">
    <source>
        <dbReference type="EMBL" id="RNI29891.1"/>
    </source>
</evidence>
<dbReference type="RefSeq" id="WP_123132973.1">
    <property type="nucleotide sequence ID" value="NZ_RJJE01000009.1"/>
</dbReference>
<dbReference type="SUPFAM" id="SSF52540">
    <property type="entry name" value="P-loop containing nucleoside triphosphate hydrolases"/>
    <property type="match status" value="1"/>
</dbReference>
<feature type="domain" description="ABC transporter" evidence="8">
    <location>
        <begin position="355"/>
        <end position="557"/>
    </location>
</feature>
<dbReference type="EMBL" id="RJJE01000009">
    <property type="protein sequence ID" value="RNI29891.1"/>
    <property type="molecule type" value="Genomic_DNA"/>
</dbReference>
<evidence type="ECO:0000256" key="1">
    <source>
        <dbReference type="ARBA" id="ARBA00004651"/>
    </source>
</evidence>
<dbReference type="PANTHER" id="PTHR24221">
    <property type="entry name" value="ATP-BINDING CASSETTE SUB-FAMILY B"/>
    <property type="match status" value="1"/>
</dbReference>
<feature type="transmembrane region" description="Helical" evidence="7">
    <location>
        <begin position="64"/>
        <end position="88"/>
    </location>
</feature>
<feature type="transmembrane region" description="Helical" evidence="7">
    <location>
        <begin position="147"/>
        <end position="166"/>
    </location>
</feature>
<dbReference type="PROSITE" id="PS00211">
    <property type="entry name" value="ABC_TRANSPORTER_1"/>
    <property type="match status" value="1"/>
</dbReference>
<name>A0A3M9MWF7_9BACT</name>
<dbReference type="GO" id="GO:0140359">
    <property type="term" value="F:ABC-type transporter activity"/>
    <property type="evidence" value="ECO:0007669"/>
    <property type="project" value="InterPro"/>
</dbReference>
<evidence type="ECO:0000256" key="3">
    <source>
        <dbReference type="ARBA" id="ARBA00022741"/>
    </source>
</evidence>
<dbReference type="InterPro" id="IPR011527">
    <property type="entry name" value="ABC1_TM_dom"/>
</dbReference>
<keyword evidence="2 7" id="KW-0812">Transmembrane</keyword>
<dbReference type="GO" id="GO:0016887">
    <property type="term" value="F:ATP hydrolysis activity"/>
    <property type="evidence" value="ECO:0007669"/>
    <property type="project" value="InterPro"/>
</dbReference>
<comment type="subcellular location">
    <subcellularLocation>
        <location evidence="1">Cell membrane</location>
        <topology evidence="1">Multi-pass membrane protein</topology>
    </subcellularLocation>
</comment>
<dbReference type="InterPro" id="IPR003439">
    <property type="entry name" value="ABC_transporter-like_ATP-bd"/>
</dbReference>
<evidence type="ECO:0000259" key="9">
    <source>
        <dbReference type="PROSITE" id="PS50929"/>
    </source>
</evidence>
<dbReference type="InterPro" id="IPR017871">
    <property type="entry name" value="ABC_transporter-like_CS"/>
</dbReference>
<accession>A0A3M9MWF7</accession>
<dbReference type="SMART" id="SM00382">
    <property type="entry name" value="AAA"/>
    <property type="match status" value="1"/>
</dbReference>
<gene>
    <name evidence="10" type="ORF">EFA69_10175</name>
</gene>
<keyword evidence="3" id="KW-0547">Nucleotide-binding</keyword>
<protein>
    <submittedName>
        <fullName evidence="10">ABC transporter ATP-binding protein</fullName>
    </submittedName>
</protein>
<sequence length="557" mass="61757">MFFSLKPYFNLLDKLATILKGVPEALHAKLYWAILFVVMMPLLDLALAYWLFVMLMVLQGGTSAVLGVQLGEGSLGITIAVFVLLTLARQGVEYLSIKTTRTLTQDIFQAFSLRLIEKYLSLPWLDYTKETKAIRIKHCTATALDGAYSFQVLFNLIGALVTLIVLGTATVVKVPVLAITGAALMVFFTYTSKSYLKRKLQTAVKGHDYHQKNFYQKLYESFSLSREMKIFQVNPYFLEEINMELNRLSKAKVDLSVFPQIPRIVLELILTLAIALGLLATVVVGNYTSDELIANLATVAILARRIVPAMAMLMSTFTELDGSVMNIALIRKELNQGAERENYYKPVLQHPELLMHLKQVSFGYRPEEMILENVSLDIAQGDRIAVLGPTGRGKSTLLMMAAGFIPPTQGEVLVTPALGKDQLPVAYVPQEVTLLSGSVRDNIRFGQEAFDEALAWQVLAATQLDKFVGELTLGLDTPIGDNGVLFSGGQRQRIGIARALYRQPFLLFLDEATSALDESTELAVMANINQVMGQGAVIFITHRQSTAEQHATKFCRL</sequence>
<dbReference type="SUPFAM" id="SSF90123">
    <property type="entry name" value="ABC transporter transmembrane region"/>
    <property type="match status" value="1"/>
</dbReference>
<dbReference type="GO" id="GO:0005886">
    <property type="term" value="C:plasma membrane"/>
    <property type="evidence" value="ECO:0007669"/>
    <property type="project" value="UniProtKB-SubCell"/>
</dbReference>
<evidence type="ECO:0000313" key="11">
    <source>
        <dbReference type="Proteomes" id="UP000271010"/>
    </source>
</evidence>
<keyword evidence="5 7" id="KW-1133">Transmembrane helix</keyword>
<evidence type="ECO:0000256" key="5">
    <source>
        <dbReference type="ARBA" id="ARBA00022989"/>
    </source>
</evidence>
<dbReference type="GO" id="GO:0005524">
    <property type="term" value="F:ATP binding"/>
    <property type="evidence" value="ECO:0007669"/>
    <property type="project" value="UniProtKB-KW"/>
</dbReference>
<dbReference type="InterPro" id="IPR027417">
    <property type="entry name" value="P-loop_NTPase"/>
</dbReference>
<feature type="transmembrane region" description="Helical" evidence="7">
    <location>
        <begin position="30"/>
        <end position="52"/>
    </location>
</feature>
<proteinExistence type="predicted"/>
<evidence type="ECO:0000259" key="8">
    <source>
        <dbReference type="PROSITE" id="PS50893"/>
    </source>
</evidence>
<dbReference type="GO" id="GO:0034040">
    <property type="term" value="F:ATPase-coupled lipid transmembrane transporter activity"/>
    <property type="evidence" value="ECO:0007669"/>
    <property type="project" value="TreeGrafter"/>
</dbReference>
<evidence type="ECO:0000256" key="6">
    <source>
        <dbReference type="ARBA" id="ARBA00023136"/>
    </source>
</evidence>
<keyword evidence="11" id="KW-1185">Reference proteome</keyword>
<reference evidence="10 11" key="1">
    <citation type="submission" date="2018-11" db="EMBL/GenBank/DDBJ databases">
        <title>Rufibacter latericius sp. nov., isolated from water in Baiyang Lake.</title>
        <authorList>
            <person name="Yang Y."/>
        </authorList>
    </citation>
    <scope>NUCLEOTIDE SEQUENCE [LARGE SCALE GENOMIC DNA]</scope>
    <source>
        <strain evidence="10 11">MCC P1</strain>
    </source>
</reference>
<dbReference type="InterPro" id="IPR036640">
    <property type="entry name" value="ABC1_TM_sf"/>
</dbReference>
<keyword evidence="6 7" id="KW-0472">Membrane</keyword>
<comment type="caution">
    <text evidence="10">The sequence shown here is derived from an EMBL/GenBank/DDBJ whole genome shotgun (WGS) entry which is preliminary data.</text>
</comment>
<feature type="transmembrane region" description="Helical" evidence="7">
    <location>
        <begin position="264"/>
        <end position="287"/>
    </location>
</feature>